<name>A0ABY7WIW4_9SPHI</name>
<evidence type="ECO:0000256" key="4">
    <source>
        <dbReference type="ARBA" id="ARBA00022837"/>
    </source>
</evidence>
<dbReference type="EMBL" id="CP117880">
    <property type="protein sequence ID" value="WDF68308.1"/>
    <property type="molecule type" value="Genomic_DNA"/>
</dbReference>
<keyword evidence="2" id="KW-0479">Metal-binding</keyword>
<reference evidence="6 7" key="1">
    <citation type="submission" date="2023-02" db="EMBL/GenBank/DDBJ databases">
        <title>Genome sequence of Sphingobacterium sp. KACC 22765.</title>
        <authorList>
            <person name="Kim S."/>
            <person name="Heo J."/>
            <person name="Kwon S.-W."/>
        </authorList>
    </citation>
    <scope>NUCLEOTIDE SEQUENCE [LARGE SCALE GENOMIC DNA]</scope>
    <source>
        <strain evidence="6 7">KACC 22765</strain>
    </source>
</reference>
<accession>A0ABY7WIW4</accession>
<evidence type="ECO:0000313" key="6">
    <source>
        <dbReference type="EMBL" id="WDF68308.1"/>
    </source>
</evidence>
<dbReference type="PROSITE" id="PS00523">
    <property type="entry name" value="SULFATASE_1"/>
    <property type="match status" value="1"/>
</dbReference>
<dbReference type="InterPro" id="IPR024607">
    <property type="entry name" value="Sulfatase_CS"/>
</dbReference>
<feature type="domain" description="Sulfatase N-terminal" evidence="5">
    <location>
        <begin position="17"/>
        <end position="335"/>
    </location>
</feature>
<organism evidence="6 7">
    <name type="scientific">Sphingobacterium oryzagri</name>
    <dbReference type="NCBI Taxonomy" id="3025669"/>
    <lineage>
        <taxon>Bacteria</taxon>
        <taxon>Pseudomonadati</taxon>
        <taxon>Bacteroidota</taxon>
        <taxon>Sphingobacteriia</taxon>
        <taxon>Sphingobacteriales</taxon>
        <taxon>Sphingobacteriaceae</taxon>
        <taxon>Sphingobacterium</taxon>
    </lineage>
</organism>
<dbReference type="InterPro" id="IPR000917">
    <property type="entry name" value="Sulfatase_N"/>
</dbReference>
<keyword evidence="7" id="KW-1185">Reference proteome</keyword>
<dbReference type="Pfam" id="PF00884">
    <property type="entry name" value="Sulfatase"/>
    <property type="match status" value="1"/>
</dbReference>
<dbReference type="InterPro" id="IPR017850">
    <property type="entry name" value="Alkaline_phosphatase_core_sf"/>
</dbReference>
<comment type="similarity">
    <text evidence="1">Belongs to the sulfatase family.</text>
</comment>
<dbReference type="SUPFAM" id="SSF53649">
    <property type="entry name" value="Alkaline phosphatase-like"/>
    <property type="match status" value="1"/>
</dbReference>
<dbReference type="PANTHER" id="PTHR42693">
    <property type="entry name" value="ARYLSULFATASE FAMILY MEMBER"/>
    <property type="match status" value="1"/>
</dbReference>
<dbReference type="PANTHER" id="PTHR42693:SF53">
    <property type="entry name" value="ENDO-4-O-SULFATASE"/>
    <property type="match status" value="1"/>
</dbReference>
<dbReference type="PROSITE" id="PS00149">
    <property type="entry name" value="SULFATASE_2"/>
    <property type="match status" value="1"/>
</dbReference>
<evidence type="ECO:0000313" key="7">
    <source>
        <dbReference type="Proteomes" id="UP001221558"/>
    </source>
</evidence>
<proteinExistence type="inferred from homology"/>
<gene>
    <name evidence="6" type="ORF">PQ465_18700</name>
</gene>
<keyword evidence="3" id="KW-0378">Hydrolase</keyword>
<keyword evidence="4" id="KW-0106">Calcium</keyword>
<dbReference type="Gene3D" id="3.30.1120.10">
    <property type="match status" value="1"/>
</dbReference>
<sequence length="444" mass="49388">MLVFLGYATCVNAQERPNIILVLADDLGYADLGSYGSPSISTPFLDSMAVTGIRATHYVVTNPTCTPSRAGLLTGRYPTRYGLNDPIGPGAAIGLPSEEITIAEVLQAQGYQTALIGKWHLGDKPMYHPNKQGFNYFYGMLYSHDYRTPYVATDSTMKIFKNNTVAVEKPADSLLSEYYHNEAVKFVEQQSKEQPFFLYYAHNMPHLPVAQAARGKNHDHAAGALGAVMKDFDARLYALWTIVKEKGIADNTIFIFTSDNGPWIEYPARMAADGNTKNWHVGTAGMFRGSKAQTYEGGIRVPFIVHGKKWLGESKTIRSAISNLDLFPTILEWTSIRQPQDRQLDGQSIATLLSKASQDTQFAHRAIYIVNHGYPEAVKLGNWKYRELKAGVNNNSGKAYPATIELFNVAFDPSERSNVINEFPEKAKEMKALFDSFDGWSDLP</sequence>
<protein>
    <submittedName>
        <fullName evidence="6">Sulfatase-like hydrolase/transferase</fullName>
    </submittedName>
</protein>
<dbReference type="Gene3D" id="3.40.720.10">
    <property type="entry name" value="Alkaline Phosphatase, subunit A"/>
    <property type="match status" value="1"/>
</dbReference>
<dbReference type="Proteomes" id="UP001221558">
    <property type="component" value="Chromosome"/>
</dbReference>
<dbReference type="InterPro" id="IPR050738">
    <property type="entry name" value="Sulfatase"/>
</dbReference>
<evidence type="ECO:0000256" key="2">
    <source>
        <dbReference type="ARBA" id="ARBA00022723"/>
    </source>
</evidence>
<dbReference type="RefSeq" id="WP_274267041.1">
    <property type="nucleotide sequence ID" value="NZ_CP117880.1"/>
</dbReference>
<evidence type="ECO:0000256" key="1">
    <source>
        <dbReference type="ARBA" id="ARBA00008779"/>
    </source>
</evidence>
<evidence type="ECO:0000259" key="5">
    <source>
        <dbReference type="Pfam" id="PF00884"/>
    </source>
</evidence>
<evidence type="ECO:0000256" key="3">
    <source>
        <dbReference type="ARBA" id="ARBA00022801"/>
    </source>
</evidence>